<evidence type="ECO:0000256" key="1">
    <source>
        <dbReference type="ARBA" id="ARBA00023002"/>
    </source>
</evidence>
<dbReference type="PANTHER" id="PTHR10366:SF564">
    <property type="entry name" value="STEROL-4-ALPHA-CARBOXYLATE 3-DEHYDROGENASE, DECARBOXYLATING"/>
    <property type="match status" value="1"/>
</dbReference>
<dbReference type="EMBL" id="JACAZI010000032">
    <property type="protein sequence ID" value="KAF7330987.1"/>
    <property type="molecule type" value="Genomic_DNA"/>
</dbReference>
<organism evidence="4 5">
    <name type="scientific">Mycena venus</name>
    <dbReference type="NCBI Taxonomy" id="2733690"/>
    <lineage>
        <taxon>Eukaryota</taxon>
        <taxon>Fungi</taxon>
        <taxon>Dikarya</taxon>
        <taxon>Basidiomycota</taxon>
        <taxon>Agaricomycotina</taxon>
        <taxon>Agaricomycetes</taxon>
        <taxon>Agaricomycetidae</taxon>
        <taxon>Agaricales</taxon>
        <taxon>Marasmiineae</taxon>
        <taxon>Mycenaceae</taxon>
        <taxon>Mycena</taxon>
    </lineage>
</organism>
<feature type="domain" description="NAD-dependent epimerase/dehydratase" evidence="3">
    <location>
        <begin position="8"/>
        <end position="255"/>
    </location>
</feature>
<reference evidence="4" key="1">
    <citation type="submission" date="2020-05" db="EMBL/GenBank/DDBJ databases">
        <title>Mycena genomes resolve the evolution of fungal bioluminescence.</title>
        <authorList>
            <person name="Tsai I.J."/>
        </authorList>
    </citation>
    <scope>NUCLEOTIDE SEQUENCE</scope>
    <source>
        <strain evidence="4">CCC161011</strain>
    </source>
</reference>
<evidence type="ECO:0000313" key="5">
    <source>
        <dbReference type="Proteomes" id="UP000620124"/>
    </source>
</evidence>
<dbReference type="PANTHER" id="PTHR10366">
    <property type="entry name" value="NAD DEPENDENT EPIMERASE/DEHYDRATASE"/>
    <property type="match status" value="1"/>
</dbReference>
<dbReference type="SUPFAM" id="SSF51735">
    <property type="entry name" value="NAD(P)-binding Rossmann-fold domains"/>
    <property type="match status" value="1"/>
</dbReference>
<evidence type="ECO:0000313" key="4">
    <source>
        <dbReference type="EMBL" id="KAF7330987.1"/>
    </source>
</evidence>
<comment type="caution">
    <text evidence="4">The sequence shown here is derived from an EMBL/GenBank/DDBJ whole genome shotgun (WGS) entry which is preliminary data.</text>
</comment>
<proteinExistence type="inferred from homology"/>
<protein>
    <submittedName>
        <fullName evidence="4">NAD dependent epimerase/dehydratase</fullName>
    </submittedName>
</protein>
<dbReference type="AlphaFoldDB" id="A0A8H7CCD9"/>
<dbReference type="InterPro" id="IPR050425">
    <property type="entry name" value="NAD(P)_dehydrat-like"/>
</dbReference>
<evidence type="ECO:0000256" key="2">
    <source>
        <dbReference type="ARBA" id="ARBA00023445"/>
    </source>
</evidence>
<comment type="similarity">
    <text evidence="2">Belongs to the NAD(P)-dependent epimerase/dehydratase family. Dihydroflavonol-4-reductase subfamily.</text>
</comment>
<keyword evidence="1" id="KW-0560">Oxidoreductase</keyword>
<accession>A0A8H7CCD9</accession>
<name>A0A8H7CCD9_9AGAR</name>
<keyword evidence="5" id="KW-1185">Reference proteome</keyword>
<dbReference type="InterPro" id="IPR036291">
    <property type="entry name" value="NAD(P)-bd_dom_sf"/>
</dbReference>
<sequence length="355" mass="39719">MDPRLNFVVVTGGTGHIGARVIDELLKGGYRVRATARPAKVTVLKNTYPDAKDRLEVVEMADIVSDAGKWPDILRDADAVIHVACPVYHPGTTSEFIYTAANAGTRKLLDAVGQSSVKRFVLTGSIGVFFNPDFSSLFDKDVYDHNTWSPIEDIDPKEHVPSYAYIASKITSEKLVWKAADEYPHIDFTAIHPSTVYGWFLKDYPTPKSIPELNANKFMYQLIEKGVSFPDYALTHHVHCRDVAKAHVLALTAPVLPKGQRKRFIVSHGNMTWVEAIEFLTEPETVAKFKERGHDIVARLPDVTLAGMQSQFSLDASLTENVLGMRKDDYVTSKEIFLEVMLAMMDWEKAHPEAL</sequence>
<dbReference type="InterPro" id="IPR001509">
    <property type="entry name" value="Epimerase_deHydtase"/>
</dbReference>
<dbReference type="GO" id="GO:0016616">
    <property type="term" value="F:oxidoreductase activity, acting on the CH-OH group of donors, NAD or NADP as acceptor"/>
    <property type="evidence" value="ECO:0007669"/>
    <property type="project" value="TreeGrafter"/>
</dbReference>
<dbReference type="Proteomes" id="UP000620124">
    <property type="component" value="Unassembled WGS sequence"/>
</dbReference>
<dbReference type="Pfam" id="PF01370">
    <property type="entry name" value="Epimerase"/>
    <property type="match status" value="1"/>
</dbReference>
<dbReference type="OrthoDB" id="2735536at2759"/>
<evidence type="ECO:0000259" key="3">
    <source>
        <dbReference type="Pfam" id="PF01370"/>
    </source>
</evidence>
<dbReference type="Gene3D" id="3.40.50.720">
    <property type="entry name" value="NAD(P)-binding Rossmann-like Domain"/>
    <property type="match status" value="1"/>
</dbReference>
<gene>
    <name evidence="4" type="ORF">MVEN_02438800</name>
</gene>